<gene>
    <name evidence="2" type="ORF">SPRG_10292</name>
</gene>
<dbReference type="AlphaFoldDB" id="A0A067CD44"/>
<evidence type="ECO:0000313" key="2">
    <source>
        <dbReference type="EMBL" id="KDO24476.1"/>
    </source>
</evidence>
<dbReference type="VEuPathDB" id="FungiDB:SPRG_10292"/>
<dbReference type="KEGG" id="spar:SPRG_10292"/>
<dbReference type="Proteomes" id="UP000030745">
    <property type="component" value="Unassembled WGS sequence"/>
</dbReference>
<organism evidence="2 3">
    <name type="scientific">Saprolegnia parasitica (strain CBS 223.65)</name>
    <dbReference type="NCBI Taxonomy" id="695850"/>
    <lineage>
        <taxon>Eukaryota</taxon>
        <taxon>Sar</taxon>
        <taxon>Stramenopiles</taxon>
        <taxon>Oomycota</taxon>
        <taxon>Saprolegniomycetes</taxon>
        <taxon>Saprolegniales</taxon>
        <taxon>Saprolegniaceae</taxon>
        <taxon>Saprolegnia</taxon>
    </lineage>
</organism>
<sequence>MSLLDLSTDDADDGFGLAVDELEMDIGADIFRPSATLADDSFLKDEFSLDAMSLEPLLFCEFGPFSPPSSPRLRKKDASFTHTATGSIKPEPATSLPPKYFKTIKSFSFSTPPPEPIAPVAATPLTVVTRTSSSPKPIRPKKVDEDVVIKEEAIEAEPEPVVTPKRQAARMLLAPTPTASPVASPQASPASPLRVMPSSPSMATPIYIKKEVVDDAFSPMLEKSTTKNVVSSAKWTTLQDMPTLPPRYYRGPDSSPEKKRAHSTTFGRMSSFSFKMPKLAAAKTDDDSVNLMKRGAAMGQQP</sequence>
<keyword evidence="3" id="KW-1185">Reference proteome</keyword>
<evidence type="ECO:0000256" key="1">
    <source>
        <dbReference type="SAM" id="MobiDB-lite"/>
    </source>
</evidence>
<accession>A0A067CD44</accession>
<protein>
    <submittedName>
        <fullName evidence="2">Uncharacterized protein</fullName>
    </submittedName>
</protein>
<dbReference type="OrthoDB" id="76071at2759"/>
<evidence type="ECO:0000313" key="3">
    <source>
        <dbReference type="Proteomes" id="UP000030745"/>
    </source>
</evidence>
<dbReference type="EMBL" id="KK583241">
    <property type="protein sequence ID" value="KDO24476.1"/>
    <property type="molecule type" value="Genomic_DNA"/>
</dbReference>
<proteinExistence type="predicted"/>
<name>A0A067CD44_SAPPC</name>
<feature type="region of interest" description="Disordered" evidence="1">
    <location>
        <begin position="68"/>
        <end position="95"/>
    </location>
</feature>
<feature type="region of interest" description="Disordered" evidence="1">
    <location>
        <begin position="241"/>
        <end position="266"/>
    </location>
</feature>
<reference evidence="2 3" key="1">
    <citation type="journal article" date="2013" name="PLoS Genet.">
        <title>Distinctive expansion of potential virulence genes in the genome of the oomycete fish pathogen Saprolegnia parasitica.</title>
        <authorList>
            <person name="Jiang R.H."/>
            <person name="de Bruijn I."/>
            <person name="Haas B.J."/>
            <person name="Belmonte R."/>
            <person name="Lobach L."/>
            <person name="Christie J."/>
            <person name="van den Ackerveken G."/>
            <person name="Bottin A."/>
            <person name="Bulone V."/>
            <person name="Diaz-Moreno S.M."/>
            <person name="Dumas B."/>
            <person name="Fan L."/>
            <person name="Gaulin E."/>
            <person name="Govers F."/>
            <person name="Grenville-Briggs L.J."/>
            <person name="Horner N.R."/>
            <person name="Levin J.Z."/>
            <person name="Mammella M."/>
            <person name="Meijer H.J."/>
            <person name="Morris P."/>
            <person name="Nusbaum C."/>
            <person name="Oome S."/>
            <person name="Phillips A.J."/>
            <person name="van Rooyen D."/>
            <person name="Rzeszutek E."/>
            <person name="Saraiva M."/>
            <person name="Secombes C.J."/>
            <person name="Seidl M.F."/>
            <person name="Snel B."/>
            <person name="Stassen J.H."/>
            <person name="Sykes S."/>
            <person name="Tripathy S."/>
            <person name="van den Berg H."/>
            <person name="Vega-Arreguin J.C."/>
            <person name="Wawra S."/>
            <person name="Young S.K."/>
            <person name="Zeng Q."/>
            <person name="Dieguez-Uribeondo J."/>
            <person name="Russ C."/>
            <person name="Tyler B.M."/>
            <person name="van West P."/>
        </authorList>
    </citation>
    <scope>NUCLEOTIDE SEQUENCE [LARGE SCALE GENOMIC DNA]</scope>
    <source>
        <strain evidence="2 3">CBS 223.65</strain>
    </source>
</reference>
<feature type="region of interest" description="Disordered" evidence="1">
    <location>
        <begin position="177"/>
        <end position="200"/>
    </location>
</feature>
<dbReference type="GeneID" id="24132411"/>
<feature type="compositionally biased region" description="Low complexity" evidence="1">
    <location>
        <begin position="177"/>
        <end position="192"/>
    </location>
</feature>
<dbReference type="OMA" id="FCEFGPF"/>
<dbReference type="RefSeq" id="XP_012204742.1">
    <property type="nucleotide sequence ID" value="XM_012349352.1"/>
</dbReference>